<proteinExistence type="predicted"/>
<accession>A0A6P8DBA4</accession>
<reference evidence="2" key="2">
    <citation type="submission" date="2025-08" db="UniProtKB">
        <authorList>
            <consortium name="RefSeq"/>
        </authorList>
    </citation>
    <scope>IDENTIFICATION</scope>
    <source>
        <tissue evidence="2">Leaf</tissue>
    </source>
</reference>
<evidence type="ECO:0000313" key="1">
    <source>
        <dbReference type="Proteomes" id="UP000515151"/>
    </source>
</evidence>
<dbReference type="Proteomes" id="UP000515151">
    <property type="component" value="Chromosome 1"/>
</dbReference>
<dbReference type="AlphaFoldDB" id="A0A6P8DBA4"/>
<keyword evidence="1" id="KW-1185">Reference proteome</keyword>
<dbReference type="RefSeq" id="XP_031394482.1">
    <property type="nucleotide sequence ID" value="XM_031538622.1"/>
</dbReference>
<sequence length="267" mass="29720">MTYIFFDFPHVPDETENRPDSAILNSAQSGEAQSIGPEPNFFFFFLFPFLLRQSGSSPFFQIQSDQSSLSHFSSRARPKSADQVRYFLRPGSFFDEVPSPSPSFDQVVGFSELRVFDQVSLPQSAIAGCRCHFPSVIALPLTTNQVKKNVPLQWSRAKVELGAHLLEAGGEAAVVHLLGALPDGVLGIDASAVHVALLDGLLDLELLRLLLLLALPRLPLQRLGRELQLHDLVQQLFRVPHRWRSKGEGRGRSIGGPKRAYRFEFSI</sequence>
<name>A0A6P8DBA4_PUNGR</name>
<dbReference type="GeneID" id="116205920"/>
<reference evidence="1" key="1">
    <citation type="journal article" date="2020" name="Plant Biotechnol. J.">
        <title>The pomegranate (Punica granatum L.) draft genome dissects genetic divergence between soft- and hard-seeded cultivars.</title>
        <authorList>
            <person name="Luo X."/>
            <person name="Li H."/>
            <person name="Wu Z."/>
            <person name="Yao W."/>
            <person name="Zhao P."/>
            <person name="Cao D."/>
            <person name="Yu H."/>
            <person name="Li K."/>
            <person name="Poudel K."/>
            <person name="Zhao D."/>
            <person name="Zhang F."/>
            <person name="Xia X."/>
            <person name="Chen L."/>
            <person name="Wang Q."/>
            <person name="Jing D."/>
            <person name="Cao S."/>
        </authorList>
    </citation>
    <scope>NUCLEOTIDE SEQUENCE [LARGE SCALE GENOMIC DNA]</scope>
    <source>
        <strain evidence="1">cv. Tunisia</strain>
    </source>
</reference>
<organism evidence="1 2">
    <name type="scientific">Punica granatum</name>
    <name type="common">Pomegranate</name>
    <dbReference type="NCBI Taxonomy" id="22663"/>
    <lineage>
        <taxon>Eukaryota</taxon>
        <taxon>Viridiplantae</taxon>
        <taxon>Streptophyta</taxon>
        <taxon>Embryophyta</taxon>
        <taxon>Tracheophyta</taxon>
        <taxon>Spermatophyta</taxon>
        <taxon>Magnoliopsida</taxon>
        <taxon>eudicotyledons</taxon>
        <taxon>Gunneridae</taxon>
        <taxon>Pentapetalae</taxon>
        <taxon>rosids</taxon>
        <taxon>malvids</taxon>
        <taxon>Myrtales</taxon>
        <taxon>Lythraceae</taxon>
        <taxon>Punica</taxon>
    </lineage>
</organism>
<gene>
    <name evidence="2" type="primary">LOC116205920</name>
</gene>
<evidence type="ECO:0000313" key="2">
    <source>
        <dbReference type="RefSeq" id="XP_031394482.1"/>
    </source>
</evidence>
<protein>
    <submittedName>
        <fullName evidence="2">Uncharacterized protein LOC116205920</fullName>
    </submittedName>
</protein>